<gene>
    <name evidence="2" type="ORF">OV079_22470</name>
</gene>
<comment type="caution">
    <text evidence="2">The sequence shown here is derived from an EMBL/GenBank/DDBJ whole genome shotgun (WGS) entry which is preliminary data.</text>
</comment>
<reference evidence="2" key="1">
    <citation type="submission" date="2022-11" db="EMBL/GenBank/DDBJ databases">
        <title>Minimal conservation of predation-associated metabolite biosynthetic gene clusters underscores biosynthetic potential of Myxococcota including descriptions for ten novel species: Archangium lansinium sp. nov., Myxococcus landrumus sp. nov., Nannocystis bai.</title>
        <authorList>
            <person name="Ahearne A."/>
            <person name="Stevens C."/>
            <person name="Phillips K."/>
        </authorList>
    </citation>
    <scope>NUCLEOTIDE SEQUENCE</scope>
    <source>
        <strain evidence="2">Na p29</strain>
    </source>
</reference>
<name>A0A9X3ERX9_9BACT</name>
<dbReference type="Proteomes" id="UP001150924">
    <property type="component" value="Unassembled WGS sequence"/>
</dbReference>
<keyword evidence="3" id="KW-1185">Reference proteome</keyword>
<dbReference type="RefSeq" id="WP_267770910.1">
    <property type="nucleotide sequence ID" value="NZ_JAPNKE010000002.1"/>
</dbReference>
<dbReference type="EMBL" id="JAPNKE010000002">
    <property type="protein sequence ID" value="MCY1008274.1"/>
    <property type="molecule type" value="Genomic_DNA"/>
</dbReference>
<dbReference type="AlphaFoldDB" id="A0A9X3ERX9"/>
<evidence type="ECO:0008006" key="4">
    <source>
        <dbReference type="Google" id="ProtNLM"/>
    </source>
</evidence>
<proteinExistence type="predicted"/>
<organism evidence="2 3">
    <name type="scientific">Nannocystis pusilla</name>
    <dbReference type="NCBI Taxonomy" id="889268"/>
    <lineage>
        <taxon>Bacteria</taxon>
        <taxon>Pseudomonadati</taxon>
        <taxon>Myxococcota</taxon>
        <taxon>Polyangia</taxon>
        <taxon>Nannocystales</taxon>
        <taxon>Nannocystaceae</taxon>
        <taxon>Nannocystis</taxon>
    </lineage>
</organism>
<evidence type="ECO:0000256" key="1">
    <source>
        <dbReference type="PROSITE-ProRule" id="PRU00339"/>
    </source>
</evidence>
<feature type="repeat" description="TPR" evidence="1">
    <location>
        <begin position="423"/>
        <end position="456"/>
    </location>
</feature>
<dbReference type="InterPro" id="IPR011990">
    <property type="entry name" value="TPR-like_helical_dom_sf"/>
</dbReference>
<dbReference type="Gene3D" id="1.25.40.10">
    <property type="entry name" value="Tetratricopeptide repeat domain"/>
    <property type="match status" value="2"/>
</dbReference>
<dbReference type="SUPFAM" id="SSF48452">
    <property type="entry name" value="TPR-like"/>
    <property type="match status" value="1"/>
</dbReference>
<protein>
    <recommendedName>
        <fullName evidence="4">Tetratricopeptide repeat protein</fullName>
    </recommendedName>
</protein>
<dbReference type="InterPro" id="IPR019734">
    <property type="entry name" value="TPR_rpt"/>
</dbReference>
<accession>A0A9X3ERX9</accession>
<evidence type="ECO:0000313" key="2">
    <source>
        <dbReference type="EMBL" id="MCY1008274.1"/>
    </source>
</evidence>
<keyword evidence="1" id="KW-0802">TPR repeat</keyword>
<sequence>MTSPRVIADRFEVVTSGRSLKSLWWERSRNDRPYGEDDLWTLAVDRRTGARVRVLEPPSGSFWLWTASMWAEAVARHVIATAVPHTLPILHVGDGVVFAEPPPAVPRPRLQPAQAAACALAACEVVARLHAIGCGGEYGRAADGRPAYDLPTPLDFGWHNLRMTRESGEWKIAWLVPGHLALADLDDTPQDADPDALARDLQDRLDGSLLDEPQSELPPKHDPHRDPIARDLARLAGFYLSLAPPARGQPAAVDAVRRLAAGEPVVRDVAGLARLLVELGPAGDWDARLAALPIACALPPPVLDWDRVIAAGEARLPDLVPRQRPYVVLPLAVAYHRRASLRAALAPDDALRDVDRAVELDPVAPHHVTRAVLLDRLGRRDEARAAIAAAFAAPEYTGASTVDDDGFGLLDAPVVVVGDRERARAHATRGTIALRDGDLALAEHDLRRAVDLDPDTAHLHALAAALYARGDLTGAAALEARAVELEPASTRYRWDLVVSLHRLGRRDEALFHARKLEAMEAGDPNGRARRIRLLGGA</sequence>
<dbReference type="PROSITE" id="PS50005">
    <property type="entry name" value="TPR"/>
    <property type="match status" value="1"/>
</dbReference>
<evidence type="ECO:0000313" key="3">
    <source>
        <dbReference type="Proteomes" id="UP001150924"/>
    </source>
</evidence>